<keyword evidence="1" id="KW-0812">Transmembrane</keyword>
<evidence type="ECO:0000313" key="2">
    <source>
        <dbReference type="EMBL" id="PAV22952.1"/>
    </source>
</evidence>
<protein>
    <submittedName>
        <fullName evidence="2">Uncharacterized protein</fullName>
    </submittedName>
</protein>
<organism evidence="2 3">
    <name type="scientific">Pyrrhoderma noxium</name>
    <dbReference type="NCBI Taxonomy" id="2282107"/>
    <lineage>
        <taxon>Eukaryota</taxon>
        <taxon>Fungi</taxon>
        <taxon>Dikarya</taxon>
        <taxon>Basidiomycota</taxon>
        <taxon>Agaricomycotina</taxon>
        <taxon>Agaricomycetes</taxon>
        <taxon>Hymenochaetales</taxon>
        <taxon>Hymenochaetaceae</taxon>
        <taxon>Pyrrhoderma</taxon>
    </lineage>
</organism>
<feature type="transmembrane region" description="Helical" evidence="1">
    <location>
        <begin position="193"/>
        <end position="213"/>
    </location>
</feature>
<comment type="caution">
    <text evidence="2">The sequence shown here is derived from an EMBL/GenBank/DDBJ whole genome shotgun (WGS) entry which is preliminary data.</text>
</comment>
<reference evidence="2 3" key="1">
    <citation type="journal article" date="2017" name="Mol. Ecol.">
        <title>Comparative and population genomic landscape of Phellinus noxius: A hypervariable fungus causing root rot in trees.</title>
        <authorList>
            <person name="Chung C.L."/>
            <person name="Lee T.J."/>
            <person name="Akiba M."/>
            <person name="Lee H.H."/>
            <person name="Kuo T.H."/>
            <person name="Liu D."/>
            <person name="Ke H.M."/>
            <person name="Yokoi T."/>
            <person name="Roa M.B."/>
            <person name="Lu M.J."/>
            <person name="Chang Y.Y."/>
            <person name="Ann P.J."/>
            <person name="Tsai J.N."/>
            <person name="Chen C.Y."/>
            <person name="Tzean S.S."/>
            <person name="Ota Y."/>
            <person name="Hattori T."/>
            <person name="Sahashi N."/>
            <person name="Liou R.F."/>
            <person name="Kikuchi T."/>
            <person name="Tsai I.J."/>
        </authorList>
    </citation>
    <scope>NUCLEOTIDE SEQUENCE [LARGE SCALE GENOMIC DNA]</scope>
    <source>
        <strain evidence="2 3">FFPRI411160</strain>
    </source>
</reference>
<gene>
    <name evidence="2" type="ORF">PNOK_0001900</name>
</gene>
<dbReference type="EMBL" id="NBII01000001">
    <property type="protein sequence ID" value="PAV22952.1"/>
    <property type="molecule type" value="Genomic_DNA"/>
</dbReference>
<keyword evidence="1" id="KW-1133">Transmembrane helix</keyword>
<dbReference type="Proteomes" id="UP000217199">
    <property type="component" value="Unassembled WGS sequence"/>
</dbReference>
<proteinExistence type="predicted"/>
<keyword evidence="3" id="KW-1185">Reference proteome</keyword>
<accession>A0A286UTW8</accession>
<evidence type="ECO:0000256" key="1">
    <source>
        <dbReference type="SAM" id="Phobius"/>
    </source>
</evidence>
<feature type="transmembrane region" description="Helical" evidence="1">
    <location>
        <begin position="51"/>
        <end position="70"/>
    </location>
</feature>
<feature type="transmembrane region" description="Helical" evidence="1">
    <location>
        <begin position="90"/>
        <end position="114"/>
    </location>
</feature>
<keyword evidence="1" id="KW-0472">Membrane</keyword>
<feature type="transmembrane region" description="Helical" evidence="1">
    <location>
        <begin position="219"/>
        <end position="238"/>
    </location>
</feature>
<dbReference type="AlphaFoldDB" id="A0A286UTW8"/>
<sequence length="287" mass="32275">MLPPHLRHIINNGQGVQLLLISAPVMNCSSKISKIEYFWSTSWFRFKFTHIIYFMNRYMGIISAVVPLTYDNLNATTTPCNTLRLTSTWIKNIGFILTVVVIDYILAVRVIALWENNRIVSIILKITIACEAVGKATLFFKAMSMTHISVNRLSETIVICNTEYIHFDLSFVHWELSEIRSFKLVNVILRDQILYFLLMVYCSIMNILSFKRALTGEAVTIFDAFVVIFGSPSFLCVLGSRAFFNLKEAAEVDITSKGNHLPTIQVGAGTISEPHFASPGGTSSNSI</sequence>
<name>A0A286UTW8_9AGAM</name>
<dbReference type="InParanoid" id="A0A286UTW8"/>
<evidence type="ECO:0000313" key="3">
    <source>
        <dbReference type="Proteomes" id="UP000217199"/>
    </source>
</evidence>